<dbReference type="PANTHER" id="PTHR33129">
    <property type="entry name" value="PROTEIN KINASE DOMAIN-CONTAINING PROTEIN-RELATED"/>
    <property type="match status" value="1"/>
</dbReference>
<dbReference type="PANTHER" id="PTHR33129:SF1">
    <property type="entry name" value="ATP-BINDING PROTEIN"/>
    <property type="match status" value="1"/>
</dbReference>
<dbReference type="InterPro" id="IPR052980">
    <property type="entry name" value="Crinkler_effector"/>
</dbReference>
<keyword evidence="2" id="KW-1185">Reference proteome</keyword>
<evidence type="ECO:0000313" key="2">
    <source>
        <dbReference type="Proteomes" id="UP000326924"/>
    </source>
</evidence>
<sequence>MNFHEWFVLTTSSPRRENYKELVKHYSAPMFYMAPWNWNEIAAAAMSIHLLPETRLAKLHDLYTKYGPVPRILLETFLTDSCDDINNAAVQRYDIALRIKITELLRDANAYIDNSFGTNDSHTILLMDLPLDDTYTTTCMEYENLAPTTFLRIATKYIGHLIGEAHGARASREAKILYDWSLGTTRTKGTAGWVFEMRIHSILQEGGSFSCSPLDSAAPGRPPSSPLRICLRKGDKTFTSAEGLGQLVRLKANARSVKPELCNIYLQPKKCNFTSRDSLAICRGPNNHITKIVFFQITVSQNHAVKAKGLDNVLEHLPADAKKEAPVIVFIVPASELTGFKRQKIDLGGSVINKHPAEKWHQYVLSFDDDKLWAAR</sequence>
<dbReference type="OrthoDB" id="5365583at2759"/>
<name>A0A5J5ECV8_9PEZI</name>
<dbReference type="AlphaFoldDB" id="A0A5J5ECV8"/>
<evidence type="ECO:0000313" key="1">
    <source>
        <dbReference type="EMBL" id="KAA8892588.1"/>
    </source>
</evidence>
<gene>
    <name evidence="1" type="ORF">FN846DRAFT_915174</name>
</gene>
<proteinExistence type="predicted"/>
<reference evidence="1 2" key="1">
    <citation type="submission" date="2019-09" db="EMBL/GenBank/DDBJ databases">
        <title>Draft genome of the ectomycorrhizal ascomycete Sphaerosporella brunnea.</title>
        <authorList>
            <consortium name="DOE Joint Genome Institute"/>
            <person name="Benucci G.M."/>
            <person name="Marozzi G."/>
            <person name="Antonielli L."/>
            <person name="Sanchez S."/>
            <person name="Marco P."/>
            <person name="Wang X."/>
            <person name="Falini L.B."/>
            <person name="Barry K."/>
            <person name="Haridas S."/>
            <person name="Lipzen A."/>
            <person name="Labutti K."/>
            <person name="Grigoriev I.V."/>
            <person name="Murat C."/>
            <person name="Martin F."/>
            <person name="Albertini E."/>
            <person name="Donnini D."/>
            <person name="Bonito G."/>
        </authorList>
    </citation>
    <scope>NUCLEOTIDE SEQUENCE [LARGE SCALE GENOMIC DNA]</scope>
    <source>
        <strain evidence="1 2">Sb_GMNB300</strain>
    </source>
</reference>
<dbReference type="EMBL" id="VXIS01000697">
    <property type="protein sequence ID" value="KAA8892588.1"/>
    <property type="molecule type" value="Genomic_DNA"/>
</dbReference>
<protein>
    <submittedName>
        <fullName evidence="1">Uncharacterized protein</fullName>
    </submittedName>
</protein>
<dbReference type="Proteomes" id="UP000326924">
    <property type="component" value="Unassembled WGS sequence"/>
</dbReference>
<dbReference type="InParanoid" id="A0A5J5ECV8"/>
<comment type="caution">
    <text evidence="1">The sequence shown here is derived from an EMBL/GenBank/DDBJ whole genome shotgun (WGS) entry which is preliminary data.</text>
</comment>
<organism evidence="1 2">
    <name type="scientific">Sphaerosporella brunnea</name>
    <dbReference type="NCBI Taxonomy" id="1250544"/>
    <lineage>
        <taxon>Eukaryota</taxon>
        <taxon>Fungi</taxon>
        <taxon>Dikarya</taxon>
        <taxon>Ascomycota</taxon>
        <taxon>Pezizomycotina</taxon>
        <taxon>Pezizomycetes</taxon>
        <taxon>Pezizales</taxon>
        <taxon>Pyronemataceae</taxon>
        <taxon>Sphaerosporella</taxon>
    </lineage>
</organism>
<accession>A0A5J5ECV8</accession>